<dbReference type="PANTHER" id="PTHR33098">
    <property type="entry name" value="COTTON FIBER (DUF761)"/>
    <property type="match status" value="1"/>
</dbReference>
<reference evidence="3 4" key="1">
    <citation type="submission" date="2023-10" db="EMBL/GenBank/DDBJ databases">
        <title>Chromosome-scale genome assembly provides insights into flower coloration mechanisms of Canna indica.</title>
        <authorList>
            <person name="Li C."/>
        </authorList>
    </citation>
    <scope>NUCLEOTIDE SEQUENCE [LARGE SCALE GENOMIC DNA]</scope>
    <source>
        <tissue evidence="3">Flower</tissue>
    </source>
</reference>
<proteinExistence type="predicted"/>
<dbReference type="AlphaFoldDB" id="A0AAQ3QT20"/>
<dbReference type="Pfam" id="PF05553">
    <property type="entry name" value="DUF761"/>
    <property type="match status" value="1"/>
</dbReference>
<dbReference type="PANTHER" id="PTHR33098:SF36">
    <property type="entry name" value="HYDROXYPROLINE-RICH GLYCOPROTEIN FAMILY PROTEIN"/>
    <property type="match status" value="1"/>
</dbReference>
<evidence type="ECO:0000313" key="3">
    <source>
        <dbReference type="EMBL" id="WOL20416.1"/>
    </source>
</evidence>
<sequence length="573" mass="64315">MEREREDTSSSSSGINPWALLVLISIFILLFVPSFLSAPFRVFRPTVVKRGWDTLNFVLVLFAILCGVLGRWNAGDDVDKSPSALSSSSSSSNHWYNNYSDSTATGMRRMRSSSSYPDLRQEAVLGGASVSEGWRFYDDIELYRRRPESRSWERQSFGDSAAKTIPVDTFVLRRSPSPRPREPLPTVTQRLPRRRSMERLRDNVLDKDEILEPGTRQPPSPPAEAQPRQRLRRGRSLEKLPEREVERDGNRGTRHRRRRSLEDISNWEMEQDWISGLQKPHRRSAAPPPPPPPPPPPLNNSKEKRSHKKRSGGGAKDIAAAIALFYQKKKKGSKIKRTNSDVGQQFVEAAASTQSPPPPPPPPPPSSVFQSLFSIKKTKSRRIHSLSVAPPPPPPPPPSSLFSAQRRSKKQVYPPPTLYRSRKESPLPPPPPPTIHRSRKESPLPPPPAPRQSNLHKNKKSSNLSNYPLPPLSPLLPPPPPPVTESDPKTQFSGNEEVESHSGERVTEEGMPAYCPSPDVNNKADLFIARFRAGLKLEKLNSVREKQGQLQKEEAEEEFMVIGSLFDDDLTSC</sequence>
<name>A0AAQ3QT20_9LILI</name>
<dbReference type="EMBL" id="CP136898">
    <property type="protein sequence ID" value="WOL20416.1"/>
    <property type="molecule type" value="Genomic_DNA"/>
</dbReference>
<gene>
    <name evidence="3" type="ORF">Cni_G29221</name>
</gene>
<feature type="compositionally biased region" description="Basic and acidic residues" evidence="1">
    <location>
        <begin position="235"/>
        <end position="251"/>
    </location>
</feature>
<dbReference type="InterPro" id="IPR008480">
    <property type="entry name" value="DUF761_pln"/>
</dbReference>
<feature type="compositionally biased region" description="Basic residues" evidence="1">
    <location>
        <begin position="327"/>
        <end position="337"/>
    </location>
</feature>
<accession>A0AAQ3QT20</accession>
<feature type="compositionally biased region" description="Pro residues" evidence="1">
    <location>
        <begin position="389"/>
        <end position="399"/>
    </location>
</feature>
<protein>
    <submittedName>
        <fullName evidence="3">Formin-like protein 20</fullName>
    </submittedName>
</protein>
<feature type="transmembrane region" description="Helical" evidence="2">
    <location>
        <begin position="55"/>
        <end position="74"/>
    </location>
</feature>
<feature type="compositionally biased region" description="Basic and acidic residues" evidence="1">
    <location>
        <begin position="195"/>
        <end position="210"/>
    </location>
</feature>
<feature type="compositionally biased region" description="Pro residues" evidence="1">
    <location>
        <begin position="355"/>
        <end position="366"/>
    </location>
</feature>
<feature type="compositionally biased region" description="Basic and acidic residues" evidence="1">
    <location>
        <begin position="498"/>
        <end position="508"/>
    </location>
</feature>
<dbReference type="Proteomes" id="UP001327560">
    <property type="component" value="Chromosome 9"/>
</dbReference>
<evidence type="ECO:0000256" key="2">
    <source>
        <dbReference type="SAM" id="Phobius"/>
    </source>
</evidence>
<feature type="compositionally biased region" description="Pro residues" evidence="1">
    <location>
        <begin position="286"/>
        <end position="298"/>
    </location>
</feature>
<keyword evidence="2" id="KW-1133">Transmembrane helix</keyword>
<organism evidence="3 4">
    <name type="scientific">Canna indica</name>
    <name type="common">Indian-shot</name>
    <dbReference type="NCBI Taxonomy" id="4628"/>
    <lineage>
        <taxon>Eukaryota</taxon>
        <taxon>Viridiplantae</taxon>
        <taxon>Streptophyta</taxon>
        <taxon>Embryophyta</taxon>
        <taxon>Tracheophyta</taxon>
        <taxon>Spermatophyta</taxon>
        <taxon>Magnoliopsida</taxon>
        <taxon>Liliopsida</taxon>
        <taxon>Zingiberales</taxon>
        <taxon>Cannaceae</taxon>
        <taxon>Canna</taxon>
    </lineage>
</organism>
<feature type="transmembrane region" description="Helical" evidence="2">
    <location>
        <begin position="20"/>
        <end position="43"/>
    </location>
</feature>
<evidence type="ECO:0000256" key="1">
    <source>
        <dbReference type="SAM" id="MobiDB-lite"/>
    </source>
</evidence>
<keyword evidence="4" id="KW-1185">Reference proteome</keyword>
<feature type="region of interest" description="Disordered" evidence="1">
    <location>
        <begin position="168"/>
        <end position="517"/>
    </location>
</feature>
<evidence type="ECO:0000313" key="4">
    <source>
        <dbReference type="Proteomes" id="UP001327560"/>
    </source>
</evidence>
<feature type="compositionally biased region" description="Pro residues" evidence="1">
    <location>
        <begin position="468"/>
        <end position="483"/>
    </location>
</feature>
<keyword evidence="2" id="KW-0472">Membrane</keyword>
<keyword evidence="2" id="KW-0812">Transmembrane</keyword>
<dbReference type="SUPFAM" id="SSF101447">
    <property type="entry name" value="Formin homology 2 domain (FH2 domain)"/>
    <property type="match status" value="1"/>
</dbReference>